<gene>
    <name evidence="12" type="primary">liaS_1</name>
    <name evidence="12" type="ORF">Poly41_24640</name>
</gene>
<organism evidence="12 13">
    <name type="scientific">Novipirellula artificiosorum</name>
    <dbReference type="NCBI Taxonomy" id="2528016"/>
    <lineage>
        <taxon>Bacteria</taxon>
        <taxon>Pseudomonadati</taxon>
        <taxon>Planctomycetota</taxon>
        <taxon>Planctomycetia</taxon>
        <taxon>Pirellulales</taxon>
        <taxon>Pirellulaceae</taxon>
        <taxon>Novipirellula</taxon>
    </lineage>
</organism>
<dbReference type="InterPro" id="IPR050482">
    <property type="entry name" value="Sensor_HK_TwoCompSys"/>
</dbReference>
<dbReference type="EC" id="2.7.13.3" evidence="2"/>
<dbReference type="InterPro" id="IPR011712">
    <property type="entry name" value="Sig_transdc_His_kin_sub3_dim/P"/>
</dbReference>
<dbReference type="InterPro" id="IPR036890">
    <property type="entry name" value="HATPase_C_sf"/>
</dbReference>
<evidence type="ECO:0000256" key="3">
    <source>
        <dbReference type="ARBA" id="ARBA00022553"/>
    </source>
</evidence>
<evidence type="ECO:0000313" key="12">
    <source>
        <dbReference type="EMBL" id="TWU39609.1"/>
    </source>
</evidence>
<keyword evidence="3" id="KW-0597">Phosphoprotein</keyword>
<protein>
    <recommendedName>
        <fullName evidence="2">histidine kinase</fullName>
        <ecNumber evidence="2">2.7.13.3</ecNumber>
    </recommendedName>
</protein>
<keyword evidence="4 12" id="KW-0808">Transferase</keyword>
<dbReference type="PANTHER" id="PTHR24421">
    <property type="entry name" value="NITRATE/NITRITE SENSOR PROTEIN NARX-RELATED"/>
    <property type="match status" value="1"/>
</dbReference>
<evidence type="ECO:0000256" key="10">
    <source>
        <dbReference type="SAM" id="SignalP"/>
    </source>
</evidence>
<keyword evidence="13" id="KW-1185">Reference proteome</keyword>
<keyword evidence="9" id="KW-1133">Transmembrane helix</keyword>
<dbReference type="GO" id="GO:0046983">
    <property type="term" value="F:protein dimerization activity"/>
    <property type="evidence" value="ECO:0007669"/>
    <property type="project" value="InterPro"/>
</dbReference>
<sequence precursor="true">MVRSCMRRMCLFLFVIPCYPGGLNAQAEVDQTGPIATGPIQTKSIQLDEGISRLGGLTRSQLEYRLAEIDEQLQRLCPISLRSGVGAVGSRTAVGPEAWRSEWFQIELDGASPIDQIVLVPTIWRDTRAGLRADGFPLEFRIVVGSKGDSTGTVVARYTEKDGLLPRIAPLVVPCPSIVASWVRVEALRLSPRLWDDQYVLQLSEVLVFSGQENVALNQNVVASSGMRFEGETRHKRFLVDGFVPYLMDAKEGEKSIAFRKQGEMDDNPNRPLSAITDGRNFHGAILPTRDWINDLAARHKLETDRPLVIAELNRHYSRQASHLTRMTWLAALAIVGIGLTIFIDFIIRSRQLAKIKERFAADLHDELGANLHVIGLLGDLAQDAVDSPEKLKRLLQRIRVMTERSGTAVQFCTNTLDAKGLYTELLADMQRTTQRIMADQEGELRFRGNEESLRRLKPRTRADLFLFYKECLVNISRHSEATQFSAHLEAKPNDLTLIVCDNGHGLVDSPGDGVPPSLMRRARLIGAQVTVTHPERGGACVKLQLRIRKAWRQK</sequence>
<dbReference type="Gene3D" id="3.30.565.10">
    <property type="entry name" value="Histidine kinase-like ATPase, C-terminal domain"/>
    <property type="match status" value="1"/>
</dbReference>
<evidence type="ECO:0000259" key="11">
    <source>
        <dbReference type="Pfam" id="PF07730"/>
    </source>
</evidence>
<keyword evidence="7" id="KW-0067">ATP-binding</keyword>
<feature type="signal peptide" evidence="10">
    <location>
        <begin position="1"/>
        <end position="25"/>
    </location>
</feature>
<accession>A0A5C6DXQ2</accession>
<evidence type="ECO:0000256" key="4">
    <source>
        <dbReference type="ARBA" id="ARBA00022679"/>
    </source>
</evidence>
<keyword evidence="9" id="KW-0472">Membrane</keyword>
<dbReference type="EMBL" id="SJPV01000003">
    <property type="protein sequence ID" value="TWU39609.1"/>
    <property type="molecule type" value="Genomic_DNA"/>
</dbReference>
<feature type="chain" id="PRO_5022890582" description="histidine kinase" evidence="10">
    <location>
        <begin position="26"/>
        <end position="555"/>
    </location>
</feature>
<reference evidence="12 13" key="1">
    <citation type="submission" date="2019-02" db="EMBL/GenBank/DDBJ databases">
        <title>Deep-cultivation of Planctomycetes and their phenomic and genomic characterization uncovers novel biology.</title>
        <authorList>
            <person name="Wiegand S."/>
            <person name="Jogler M."/>
            <person name="Boedeker C."/>
            <person name="Pinto D."/>
            <person name="Vollmers J."/>
            <person name="Rivas-Marin E."/>
            <person name="Kohn T."/>
            <person name="Peeters S.H."/>
            <person name="Heuer A."/>
            <person name="Rast P."/>
            <person name="Oberbeckmann S."/>
            <person name="Bunk B."/>
            <person name="Jeske O."/>
            <person name="Meyerdierks A."/>
            <person name="Storesund J.E."/>
            <person name="Kallscheuer N."/>
            <person name="Luecker S."/>
            <person name="Lage O.M."/>
            <person name="Pohl T."/>
            <person name="Merkel B.J."/>
            <person name="Hornburger P."/>
            <person name="Mueller R.-W."/>
            <person name="Bruemmer F."/>
            <person name="Labrenz M."/>
            <person name="Spormann A.M."/>
            <person name="Op Den Camp H."/>
            <person name="Overmann J."/>
            <person name="Amann R."/>
            <person name="Jetten M.S.M."/>
            <person name="Mascher T."/>
            <person name="Medema M.H."/>
            <person name="Devos D.P."/>
            <person name="Kaster A.-K."/>
            <person name="Ovreas L."/>
            <person name="Rohde M."/>
            <person name="Galperin M.Y."/>
            <person name="Jogler C."/>
        </authorList>
    </citation>
    <scope>NUCLEOTIDE SEQUENCE [LARGE SCALE GENOMIC DNA]</scope>
    <source>
        <strain evidence="12 13">Poly41</strain>
    </source>
</reference>
<proteinExistence type="predicted"/>
<dbReference type="GO" id="GO:0005524">
    <property type="term" value="F:ATP binding"/>
    <property type="evidence" value="ECO:0007669"/>
    <property type="project" value="UniProtKB-KW"/>
</dbReference>
<comment type="caution">
    <text evidence="12">The sequence shown here is derived from an EMBL/GenBank/DDBJ whole genome shotgun (WGS) entry which is preliminary data.</text>
</comment>
<evidence type="ECO:0000256" key="7">
    <source>
        <dbReference type="ARBA" id="ARBA00022840"/>
    </source>
</evidence>
<dbReference type="Proteomes" id="UP000319143">
    <property type="component" value="Unassembled WGS sequence"/>
</dbReference>
<evidence type="ECO:0000256" key="1">
    <source>
        <dbReference type="ARBA" id="ARBA00000085"/>
    </source>
</evidence>
<evidence type="ECO:0000313" key="13">
    <source>
        <dbReference type="Proteomes" id="UP000319143"/>
    </source>
</evidence>
<feature type="transmembrane region" description="Helical" evidence="9">
    <location>
        <begin position="327"/>
        <end position="348"/>
    </location>
</feature>
<comment type="catalytic activity">
    <reaction evidence="1">
        <text>ATP + protein L-histidine = ADP + protein N-phospho-L-histidine.</text>
        <dbReference type="EC" id="2.7.13.3"/>
    </reaction>
</comment>
<name>A0A5C6DXQ2_9BACT</name>
<dbReference type="AlphaFoldDB" id="A0A5C6DXQ2"/>
<keyword evidence="8" id="KW-0902">Two-component regulatory system</keyword>
<evidence type="ECO:0000256" key="9">
    <source>
        <dbReference type="SAM" id="Phobius"/>
    </source>
</evidence>
<feature type="domain" description="Signal transduction histidine kinase subgroup 3 dimerisation and phosphoacceptor" evidence="11">
    <location>
        <begin position="358"/>
        <end position="406"/>
    </location>
</feature>
<keyword evidence="6 12" id="KW-0418">Kinase</keyword>
<keyword evidence="9" id="KW-0812">Transmembrane</keyword>
<dbReference type="GO" id="GO:0016020">
    <property type="term" value="C:membrane"/>
    <property type="evidence" value="ECO:0007669"/>
    <property type="project" value="InterPro"/>
</dbReference>
<dbReference type="Gene3D" id="1.20.5.1930">
    <property type="match status" value="1"/>
</dbReference>
<dbReference type="PANTHER" id="PTHR24421:SF10">
    <property type="entry name" value="NITRATE_NITRITE SENSOR PROTEIN NARQ"/>
    <property type="match status" value="1"/>
</dbReference>
<dbReference type="GO" id="GO:0000155">
    <property type="term" value="F:phosphorelay sensor kinase activity"/>
    <property type="evidence" value="ECO:0007669"/>
    <property type="project" value="InterPro"/>
</dbReference>
<dbReference type="Pfam" id="PF07730">
    <property type="entry name" value="HisKA_3"/>
    <property type="match status" value="1"/>
</dbReference>
<evidence type="ECO:0000256" key="2">
    <source>
        <dbReference type="ARBA" id="ARBA00012438"/>
    </source>
</evidence>
<evidence type="ECO:0000256" key="6">
    <source>
        <dbReference type="ARBA" id="ARBA00022777"/>
    </source>
</evidence>
<evidence type="ECO:0000256" key="5">
    <source>
        <dbReference type="ARBA" id="ARBA00022741"/>
    </source>
</evidence>
<dbReference type="Gene3D" id="2.60.120.260">
    <property type="entry name" value="Galactose-binding domain-like"/>
    <property type="match status" value="1"/>
</dbReference>
<keyword evidence="10" id="KW-0732">Signal</keyword>
<evidence type="ECO:0000256" key="8">
    <source>
        <dbReference type="ARBA" id="ARBA00023012"/>
    </source>
</evidence>
<keyword evidence="5" id="KW-0547">Nucleotide-binding</keyword>